<feature type="transmembrane region" description="Helical" evidence="7">
    <location>
        <begin position="445"/>
        <end position="468"/>
    </location>
</feature>
<dbReference type="GO" id="GO:0015297">
    <property type="term" value="F:antiporter activity"/>
    <property type="evidence" value="ECO:0007669"/>
    <property type="project" value="InterPro"/>
</dbReference>
<proteinExistence type="predicted"/>
<dbReference type="STRING" id="1231623.Tasa_011_037"/>
<dbReference type="InterPro" id="IPR048279">
    <property type="entry name" value="MdtK-like"/>
</dbReference>
<feature type="transmembrane region" description="Helical" evidence="7">
    <location>
        <begin position="342"/>
        <end position="364"/>
    </location>
</feature>
<name>A0A0D6MKN4_9PROT</name>
<feature type="transmembrane region" description="Helical" evidence="7">
    <location>
        <begin position="311"/>
        <end position="330"/>
    </location>
</feature>
<evidence type="ECO:0000256" key="3">
    <source>
        <dbReference type="ARBA" id="ARBA00022475"/>
    </source>
</evidence>
<protein>
    <submittedName>
        <fullName evidence="8">Uncharacterized protein</fullName>
    </submittedName>
</protein>
<organism evidence="8 9">
    <name type="scientific">Tanticharoenia sakaeratensis NBRC 103193</name>
    <dbReference type="NCBI Taxonomy" id="1231623"/>
    <lineage>
        <taxon>Bacteria</taxon>
        <taxon>Pseudomonadati</taxon>
        <taxon>Pseudomonadota</taxon>
        <taxon>Alphaproteobacteria</taxon>
        <taxon>Acetobacterales</taxon>
        <taxon>Acetobacteraceae</taxon>
        <taxon>Tanticharoenia</taxon>
    </lineage>
</organism>
<evidence type="ECO:0000256" key="4">
    <source>
        <dbReference type="ARBA" id="ARBA00022692"/>
    </source>
</evidence>
<dbReference type="AlphaFoldDB" id="A0A0D6MKN4"/>
<dbReference type="PIRSF" id="PIRSF006603">
    <property type="entry name" value="DinF"/>
    <property type="match status" value="1"/>
</dbReference>
<sequence>MARAAVVLPKAKSHLLPEPAAPTVTASGSTDPKTTRPAARFCTGDIMRHVMTMAGTGAIGLMAVFAVDLLNFFYISRLHDPNLTAAIAFTASVSYVQIAVSIGMTIGLGAVIGRMLGARRFEDARRTASAFLVVMLGVAFLLGITTAVFAPLLLRLLGAQGMALDHAVMFLRTVSPALPLISFGMGLSALLRAVGDAKQAMRVTLTGAIISATLDPLLILVLHFGLEGAAISTILARAATTVSGLICLRRHDLLERPRLHAIPDATRQIGGVALPAIATNLATPVAGAYMTRAIARFGLDAVSGQAALDRIVPVAFALVFALTGSVGPIMSQNLGAGQVDRVREALIAALKITAACVGVTWAVLAAGEPLVVWLFNLHGAGIQIAHLFCRWTVSGYLFIGLLFVANTAFNNLGHPLYSTMFNWGRATLGTIPFVAVGLHFGPSGILIGFALGATLFGSAAIVTAFHVIRTLPLRMMQQRPAAGSDLPTRTDAEAMMELQEEGA</sequence>
<keyword evidence="5 7" id="KW-1133">Transmembrane helix</keyword>
<keyword evidence="4 7" id="KW-0812">Transmembrane</keyword>
<dbReference type="InterPro" id="IPR051327">
    <property type="entry name" value="MATE_MepA_subfamily"/>
</dbReference>
<feature type="transmembrane region" description="Helical" evidence="7">
    <location>
        <begin position="269"/>
        <end position="291"/>
    </location>
</feature>
<feature type="transmembrane region" description="Helical" evidence="7">
    <location>
        <begin position="128"/>
        <end position="154"/>
    </location>
</feature>
<comment type="caution">
    <text evidence="8">The sequence shown here is derived from an EMBL/GenBank/DDBJ whole genome shotgun (WGS) entry which is preliminary data.</text>
</comment>
<evidence type="ECO:0000313" key="9">
    <source>
        <dbReference type="Proteomes" id="UP000032679"/>
    </source>
</evidence>
<feature type="transmembrane region" description="Helical" evidence="7">
    <location>
        <begin position="50"/>
        <end position="75"/>
    </location>
</feature>
<keyword evidence="3" id="KW-1003">Cell membrane</keyword>
<dbReference type="EMBL" id="BALE01000011">
    <property type="protein sequence ID" value="GAN53818.1"/>
    <property type="molecule type" value="Genomic_DNA"/>
</dbReference>
<dbReference type="Pfam" id="PF01554">
    <property type="entry name" value="MatE"/>
    <property type="match status" value="2"/>
</dbReference>
<comment type="subcellular location">
    <subcellularLocation>
        <location evidence="1">Cell inner membrane</location>
        <topology evidence="1">Multi-pass membrane protein</topology>
    </subcellularLocation>
</comment>
<evidence type="ECO:0000256" key="5">
    <source>
        <dbReference type="ARBA" id="ARBA00022989"/>
    </source>
</evidence>
<dbReference type="Proteomes" id="UP000032679">
    <property type="component" value="Unassembled WGS sequence"/>
</dbReference>
<feature type="transmembrane region" description="Helical" evidence="7">
    <location>
        <begin position="230"/>
        <end position="248"/>
    </location>
</feature>
<evidence type="ECO:0000256" key="7">
    <source>
        <dbReference type="SAM" id="Phobius"/>
    </source>
</evidence>
<dbReference type="GO" id="GO:0005886">
    <property type="term" value="C:plasma membrane"/>
    <property type="evidence" value="ECO:0007669"/>
    <property type="project" value="UniProtKB-SubCell"/>
</dbReference>
<dbReference type="GO" id="GO:0042910">
    <property type="term" value="F:xenobiotic transmembrane transporter activity"/>
    <property type="evidence" value="ECO:0007669"/>
    <property type="project" value="InterPro"/>
</dbReference>
<dbReference type="PANTHER" id="PTHR43823">
    <property type="entry name" value="SPORULATION PROTEIN YKVU"/>
    <property type="match status" value="1"/>
</dbReference>
<dbReference type="PANTHER" id="PTHR43823:SF3">
    <property type="entry name" value="MULTIDRUG EXPORT PROTEIN MEPA"/>
    <property type="match status" value="1"/>
</dbReference>
<keyword evidence="6 7" id="KW-0472">Membrane</keyword>
<evidence type="ECO:0000256" key="1">
    <source>
        <dbReference type="ARBA" id="ARBA00004429"/>
    </source>
</evidence>
<feature type="transmembrane region" description="Helical" evidence="7">
    <location>
        <begin position="95"/>
        <end position="116"/>
    </location>
</feature>
<accession>A0A0D6MKN4</accession>
<dbReference type="InterPro" id="IPR002528">
    <property type="entry name" value="MATE_fam"/>
</dbReference>
<keyword evidence="2" id="KW-0813">Transport</keyword>
<feature type="transmembrane region" description="Helical" evidence="7">
    <location>
        <begin position="174"/>
        <end position="191"/>
    </location>
</feature>
<reference evidence="8 9" key="1">
    <citation type="submission" date="2012-10" db="EMBL/GenBank/DDBJ databases">
        <title>Genome sequencing of Tanticharoenia sakaeratensis NBRC 103193.</title>
        <authorList>
            <person name="Azuma Y."/>
            <person name="Hadano H."/>
            <person name="Hirakawa H."/>
            <person name="Matsushita K."/>
        </authorList>
    </citation>
    <scope>NUCLEOTIDE SEQUENCE [LARGE SCALE GENOMIC DNA]</scope>
    <source>
        <strain evidence="8 9">NBRC 103193</strain>
    </source>
</reference>
<evidence type="ECO:0000313" key="8">
    <source>
        <dbReference type="EMBL" id="GAN53818.1"/>
    </source>
</evidence>
<evidence type="ECO:0000256" key="2">
    <source>
        <dbReference type="ARBA" id="ARBA00022448"/>
    </source>
</evidence>
<evidence type="ECO:0000256" key="6">
    <source>
        <dbReference type="ARBA" id="ARBA00023136"/>
    </source>
</evidence>
<feature type="transmembrane region" description="Helical" evidence="7">
    <location>
        <begin position="203"/>
        <end position="224"/>
    </location>
</feature>
<keyword evidence="9" id="KW-1185">Reference proteome</keyword>
<gene>
    <name evidence="8" type="ORF">Tasa_011_037</name>
</gene>
<feature type="transmembrane region" description="Helical" evidence="7">
    <location>
        <begin position="396"/>
        <end position="413"/>
    </location>
</feature>